<evidence type="ECO:0000313" key="3">
    <source>
        <dbReference type="WBParaSite" id="GPUH_0000944101-mRNA-1"/>
    </source>
</evidence>
<dbReference type="OrthoDB" id="784962at2759"/>
<dbReference type="EMBL" id="UYRT01030828">
    <property type="protein sequence ID" value="VDK72253.1"/>
    <property type="molecule type" value="Genomic_DNA"/>
</dbReference>
<keyword evidence="2" id="KW-1185">Reference proteome</keyword>
<dbReference type="AlphaFoldDB" id="A0A183DL39"/>
<dbReference type="Proteomes" id="UP000271098">
    <property type="component" value="Unassembled WGS sequence"/>
</dbReference>
<evidence type="ECO:0000313" key="1">
    <source>
        <dbReference type="EMBL" id="VDK72253.1"/>
    </source>
</evidence>
<protein>
    <submittedName>
        <fullName evidence="1 3">Uncharacterized protein</fullName>
    </submittedName>
</protein>
<organism evidence="3">
    <name type="scientific">Gongylonema pulchrum</name>
    <dbReference type="NCBI Taxonomy" id="637853"/>
    <lineage>
        <taxon>Eukaryota</taxon>
        <taxon>Metazoa</taxon>
        <taxon>Ecdysozoa</taxon>
        <taxon>Nematoda</taxon>
        <taxon>Chromadorea</taxon>
        <taxon>Rhabditida</taxon>
        <taxon>Spirurina</taxon>
        <taxon>Spiruromorpha</taxon>
        <taxon>Spiruroidea</taxon>
        <taxon>Gongylonematidae</taxon>
        <taxon>Gongylonema</taxon>
    </lineage>
</organism>
<proteinExistence type="predicted"/>
<evidence type="ECO:0000313" key="2">
    <source>
        <dbReference type="Proteomes" id="UP000271098"/>
    </source>
</evidence>
<dbReference type="WBParaSite" id="GPUH_0000944101-mRNA-1">
    <property type="protein sequence ID" value="GPUH_0000944101-mRNA-1"/>
    <property type="gene ID" value="GPUH_0000944101"/>
</dbReference>
<accession>A0A183DL39</accession>
<reference evidence="1 2" key="2">
    <citation type="submission" date="2018-11" db="EMBL/GenBank/DDBJ databases">
        <authorList>
            <consortium name="Pathogen Informatics"/>
        </authorList>
    </citation>
    <scope>NUCLEOTIDE SEQUENCE [LARGE SCALE GENOMIC DNA]</scope>
</reference>
<gene>
    <name evidence="1" type="ORF">GPUH_LOCUS9429</name>
</gene>
<name>A0A183DL39_9BILA</name>
<sequence length="177" mass="19690">MLPTLSEFVAGLQNDPHHLKGFLRLTKILLQLVLEYPGLPSGIAGRTPLEQAYKDVGLHRENYSELLRMFLTSRDDEGKKVNAKCHNSGRTCILRIICRQLLKLGSTVTVISPLTIFCDGASNPKAPPYLQPPVPRTRAQCPLIANPSVTSSVPCRSPVKTPEKIFRRLHMAPVERD</sequence>
<reference evidence="3" key="1">
    <citation type="submission" date="2016-06" db="UniProtKB">
        <authorList>
            <consortium name="WormBaseParasite"/>
        </authorList>
    </citation>
    <scope>IDENTIFICATION</scope>
</reference>